<dbReference type="STRING" id="1172194.WQQ_04620"/>
<comment type="caution">
    <text evidence="5">The sequence shown here is derived from an EMBL/GenBank/DDBJ whole genome shotgun (WGS) entry which is preliminary data.</text>
</comment>
<feature type="repeat" description="TPR" evidence="3">
    <location>
        <begin position="77"/>
        <end position="110"/>
    </location>
</feature>
<keyword evidence="6" id="KW-1185">Reference proteome</keyword>
<evidence type="ECO:0000256" key="1">
    <source>
        <dbReference type="ARBA" id="ARBA00022737"/>
    </source>
</evidence>
<evidence type="ECO:0000256" key="2">
    <source>
        <dbReference type="ARBA" id="ARBA00022803"/>
    </source>
</evidence>
<dbReference type="InterPro" id="IPR011990">
    <property type="entry name" value="TPR-like_helical_dom_sf"/>
</dbReference>
<dbReference type="EMBL" id="AKGD01000001">
    <property type="protein sequence ID" value="EIT70325.1"/>
    <property type="molecule type" value="Genomic_DNA"/>
</dbReference>
<proteinExistence type="predicted"/>
<evidence type="ECO:0000313" key="6">
    <source>
        <dbReference type="Proteomes" id="UP000003704"/>
    </source>
</evidence>
<dbReference type="SMART" id="SM00028">
    <property type="entry name" value="TPR"/>
    <property type="match status" value="3"/>
</dbReference>
<feature type="signal peptide" evidence="4">
    <location>
        <begin position="1"/>
        <end position="23"/>
    </location>
</feature>
<evidence type="ECO:0000313" key="5">
    <source>
        <dbReference type="EMBL" id="EIT70325.1"/>
    </source>
</evidence>
<dbReference type="OrthoDB" id="9814042at2"/>
<dbReference type="Pfam" id="PF13414">
    <property type="entry name" value="TPR_11"/>
    <property type="match status" value="1"/>
</dbReference>
<keyword evidence="4" id="KW-0732">Signal</keyword>
<keyword evidence="2 3" id="KW-0802">TPR repeat</keyword>
<dbReference type="PANTHER" id="PTHR45586:SF1">
    <property type="entry name" value="LIPOPOLYSACCHARIDE ASSEMBLY PROTEIN B"/>
    <property type="match status" value="1"/>
</dbReference>
<dbReference type="PROSITE" id="PS51257">
    <property type="entry name" value="PROKAR_LIPOPROTEIN"/>
    <property type="match status" value="1"/>
</dbReference>
<feature type="repeat" description="TPR" evidence="3">
    <location>
        <begin position="147"/>
        <end position="180"/>
    </location>
</feature>
<accession>I8T8P1</accession>
<feature type="chain" id="PRO_5003714443" evidence="4">
    <location>
        <begin position="24"/>
        <end position="260"/>
    </location>
</feature>
<gene>
    <name evidence="5" type="ORF">WQQ_04620</name>
</gene>
<keyword evidence="1" id="KW-0677">Repeat</keyword>
<organism evidence="5 6">
    <name type="scientific">Hydrocarboniphaga effusa AP103</name>
    <dbReference type="NCBI Taxonomy" id="1172194"/>
    <lineage>
        <taxon>Bacteria</taxon>
        <taxon>Pseudomonadati</taxon>
        <taxon>Pseudomonadota</taxon>
        <taxon>Gammaproteobacteria</taxon>
        <taxon>Nevskiales</taxon>
        <taxon>Nevskiaceae</taxon>
        <taxon>Hydrocarboniphaga</taxon>
    </lineage>
</organism>
<dbReference type="AlphaFoldDB" id="I8T8P1"/>
<evidence type="ECO:0000256" key="4">
    <source>
        <dbReference type="SAM" id="SignalP"/>
    </source>
</evidence>
<dbReference type="Pfam" id="PF14559">
    <property type="entry name" value="TPR_19"/>
    <property type="match status" value="1"/>
</dbReference>
<sequence>MSFLLSRRLLVLLGLAAALSACATSIERESNNTDTKPDLAEAARLNTQLGVDYARQGQYELALEKLKRAVDQDGRSPLAHSSIAFVYARLGEDKLAEKHYRRAIELKSDDPDVRNNFGVFLCGHGRAAEGEQQLKLAIDDKRYRTPEVALTNAGVCARKLPDLDKAEHYFREALKISPQFGDALSQMAWLSYQKKDYLRARAFLQRYQMVGKPTPETLQIGALTETALGDLASARAYQQRLRQEFPESVESGHLPPIPSP</sequence>
<protein>
    <submittedName>
        <fullName evidence="5">Uncharacterized protein</fullName>
    </submittedName>
</protein>
<dbReference type="PROSITE" id="PS50005">
    <property type="entry name" value="TPR"/>
    <property type="match status" value="3"/>
</dbReference>
<evidence type="ECO:0000256" key="3">
    <source>
        <dbReference type="PROSITE-ProRule" id="PRU00339"/>
    </source>
</evidence>
<dbReference type="NCBIfam" id="TIGR02521">
    <property type="entry name" value="type_IV_pilW"/>
    <property type="match status" value="1"/>
</dbReference>
<name>I8T8P1_9GAMM</name>
<feature type="repeat" description="TPR" evidence="3">
    <location>
        <begin position="43"/>
        <end position="76"/>
    </location>
</feature>
<dbReference type="Proteomes" id="UP000003704">
    <property type="component" value="Unassembled WGS sequence"/>
</dbReference>
<dbReference type="Gene3D" id="1.25.40.10">
    <property type="entry name" value="Tetratricopeptide repeat domain"/>
    <property type="match status" value="1"/>
</dbReference>
<dbReference type="InterPro" id="IPR013360">
    <property type="entry name" value="Pilus_4_PilW"/>
</dbReference>
<dbReference type="SUPFAM" id="SSF48452">
    <property type="entry name" value="TPR-like"/>
    <property type="match status" value="1"/>
</dbReference>
<dbReference type="RefSeq" id="WP_007183421.1">
    <property type="nucleotide sequence ID" value="NZ_AKGD01000001.1"/>
</dbReference>
<reference evidence="5 6" key="1">
    <citation type="journal article" date="2012" name="J. Bacteriol.">
        <title>Genome Sequence of n-Alkane-Degrading Hydrocarboniphaga effusa Strain AP103T (ATCC BAA-332T).</title>
        <authorList>
            <person name="Chang H.K."/>
            <person name="Zylstra G.J."/>
            <person name="Chae J.C."/>
        </authorList>
    </citation>
    <scope>NUCLEOTIDE SEQUENCE [LARGE SCALE GENOMIC DNA]</scope>
    <source>
        <strain evidence="5 6">AP103</strain>
    </source>
</reference>
<dbReference type="InterPro" id="IPR019734">
    <property type="entry name" value="TPR_rpt"/>
</dbReference>
<dbReference type="InterPro" id="IPR051012">
    <property type="entry name" value="CellSynth/LPSAsmb/PSIAsmb"/>
</dbReference>
<dbReference type="PANTHER" id="PTHR45586">
    <property type="entry name" value="TPR REPEAT-CONTAINING PROTEIN PA4667"/>
    <property type="match status" value="1"/>
</dbReference>